<dbReference type="InterPro" id="IPR015947">
    <property type="entry name" value="PUA-like_sf"/>
</dbReference>
<accession>A0A919Y8Z5</accession>
<keyword evidence="4" id="KW-1185">Reference proteome</keyword>
<comment type="similarity">
    <text evidence="1">Belongs to the UPF0310 family.</text>
</comment>
<organism evidence="3 4">
    <name type="scientific">Paenibacillus azoreducens</name>
    <dbReference type="NCBI Taxonomy" id="116718"/>
    <lineage>
        <taxon>Bacteria</taxon>
        <taxon>Bacillati</taxon>
        <taxon>Bacillota</taxon>
        <taxon>Bacilli</taxon>
        <taxon>Bacillales</taxon>
        <taxon>Paenibacillaceae</taxon>
        <taxon>Paenibacillus</taxon>
    </lineage>
</organism>
<evidence type="ECO:0000256" key="1">
    <source>
        <dbReference type="HAMAP-Rule" id="MF_00771"/>
    </source>
</evidence>
<dbReference type="InterPro" id="IPR002740">
    <property type="entry name" value="EVE_domain"/>
</dbReference>
<dbReference type="Pfam" id="PF01878">
    <property type="entry name" value="EVE"/>
    <property type="match status" value="1"/>
</dbReference>
<gene>
    <name evidence="3" type="primary">ydcG</name>
    <name evidence="3" type="ORF">J34TS1_15970</name>
</gene>
<dbReference type="Gene3D" id="3.10.590.10">
    <property type="entry name" value="ph1033 like domains"/>
    <property type="match status" value="1"/>
</dbReference>
<dbReference type="EMBL" id="BORT01000005">
    <property type="protein sequence ID" value="GIO46832.1"/>
    <property type="molecule type" value="Genomic_DNA"/>
</dbReference>
<dbReference type="RefSeq" id="WP_212977794.1">
    <property type="nucleotide sequence ID" value="NZ_AP025343.1"/>
</dbReference>
<dbReference type="SUPFAM" id="SSF88697">
    <property type="entry name" value="PUA domain-like"/>
    <property type="match status" value="1"/>
</dbReference>
<dbReference type="Proteomes" id="UP000682811">
    <property type="component" value="Unassembled WGS sequence"/>
</dbReference>
<dbReference type="CDD" id="cd21132">
    <property type="entry name" value="EVE-like"/>
    <property type="match status" value="1"/>
</dbReference>
<dbReference type="NCBIfam" id="NF002616">
    <property type="entry name" value="PRK02268.1-2"/>
    <property type="match status" value="1"/>
</dbReference>
<name>A0A919Y8Z5_9BACL</name>
<evidence type="ECO:0000259" key="2">
    <source>
        <dbReference type="Pfam" id="PF01878"/>
    </source>
</evidence>
<protein>
    <recommendedName>
        <fullName evidence="1">UPF0310 protein J34TS1_15970</fullName>
    </recommendedName>
</protein>
<dbReference type="InterPro" id="IPR022996">
    <property type="entry name" value="UPF0310"/>
</dbReference>
<reference evidence="3 4" key="1">
    <citation type="submission" date="2021-03" db="EMBL/GenBank/DDBJ databases">
        <title>Antimicrobial resistance genes in bacteria isolated from Japanese honey, and their potential for conferring macrolide and lincosamide resistance in the American foulbrood pathogen Paenibacillus larvae.</title>
        <authorList>
            <person name="Okamoto M."/>
            <person name="Kumagai M."/>
            <person name="Kanamori H."/>
            <person name="Takamatsu D."/>
        </authorList>
    </citation>
    <scope>NUCLEOTIDE SEQUENCE [LARGE SCALE GENOMIC DNA]</scope>
    <source>
        <strain evidence="3 4">J34TS1</strain>
    </source>
</reference>
<feature type="domain" description="EVE" evidence="2">
    <location>
        <begin position="18"/>
        <end position="149"/>
    </location>
</feature>
<sequence length="163" mass="18988">MREANVVNKSKQNKEQRRYWIGVVSEAHVRYGEEGGFAQLCHGKAAPLRRMRQGDWLIYYSPRTEMKGGQALQSFTAIGQVVDDEVYPYKMKEDFVPYRRNIRYFPCRSVRIAGLLDKLSFTKGKVSWGYSFRFGQLEISQEDFIIIANEMLGERCEEALRLS</sequence>
<comment type="caution">
    <text evidence="3">The sequence shown here is derived from an EMBL/GenBank/DDBJ whole genome shotgun (WGS) entry which is preliminary data.</text>
</comment>
<evidence type="ECO:0000313" key="3">
    <source>
        <dbReference type="EMBL" id="GIO46832.1"/>
    </source>
</evidence>
<proteinExistence type="inferred from homology"/>
<dbReference type="HAMAP" id="MF_00771">
    <property type="entry name" value="UPF0310"/>
    <property type="match status" value="1"/>
</dbReference>
<dbReference type="AlphaFoldDB" id="A0A919Y8Z5"/>
<evidence type="ECO:0000313" key="4">
    <source>
        <dbReference type="Proteomes" id="UP000682811"/>
    </source>
</evidence>